<sequence length="125" mass="13374">MSASTSQPHAVSKKATSVATNSEKVAQFDMSSIDKSSPSLLQQALAYGLESGSKCVCVGNQSDWHLISFNRPEASVNEAFYDNTSDHLQISVIKNRENLLPALIGFLGDAQQTETAQVTSAPSKL</sequence>
<name>A0AAD9YAK8_COLKA</name>
<dbReference type="Proteomes" id="UP001281614">
    <property type="component" value="Unassembled WGS sequence"/>
</dbReference>
<reference evidence="1" key="1">
    <citation type="submission" date="2023-02" db="EMBL/GenBank/DDBJ databases">
        <title>Colletotrichum kahawae CIFC_Que2 genome sequencing and assembly.</title>
        <authorList>
            <person name="Baroncelli R."/>
        </authorList>
    </citation>
    <scope>NUCLEOTIDE SEQUENCE</scope>
    <source>
        <strain evidence="1">CIFC_Que2</strain>
    </source>
</reference>
<proteinExistence type="predicted"/>
<evidence type="ECO:0000313" key="2">
    <source>
        <dbReference type="Proteomes" id="UP001281614"/>
    </source>
</evidence>
<evidence type="ECO:0000313" key="1">
    <source>
        <dbReference type="EMBL" id="KAK2751692.1"/>
    </source>
</evidence>
<organism evidence="1 2">
    <name type="scientific">Colletotrichum kahawae</name>
    <name type="common">Coffee berry disease fungus</name>
    <dbReference type="NCBI Taxonomy" id="34407"/>
    <lineage>
        <taxon>Eukaryota</taxon>
        <taxon>Fungi</taxon>
        <taxon>Dikarya</taxon>
        <taxon>Ascomycota</taxon>
        <taxon>Pezizomycotina</taxon>
        <taxon>Sordariomycetes</taxon>
        <taxon>Hypocreomycetidae</taxon>
        <taxon>Glomerellales</taxon>
        <taxon>Glomerellaceae</taxon>
        <taxon>Colletotrichum</taxon>
        <taxon>Colletotrichum gloeosporioides species complex</taxon>
    </lineage>
</organism>
<dbReference type="AlphaFoldDB" id="A0AAD9YAK8"/>
<comment type="caution">
    <text evidence="1">The sequence shown here is derived from an EMBL/GenBank/DDBJ whole genome shotgun (WGS) entry which is preliminary data.</text>
</comment>
<protein>
    <submittedName>
        <fullName evidence="1">Uncharacterized protein</fullName>
    </submittedName>
</protein>
<accession>A0AAD9YAK8</accession>
<gene>
    <name evidence="1" type="ORF">CKAH01_17799</name>
</gene>
<keyword evidence="2" id="KW-1185">Reference proteome</keyword>
<dbReference type="EMBL" id="VYYT01000259">
    <property type="protein sequence ID" value="KAK2751692.1"/>
    <property type="molecule type" value="Genomic_DNA"/>
</dbReference>